<dbReference type="RefSeq" id="WP_070050010.1">
    <property type="nucleotide sequence ID" value="NZ_CBCSDO010000009.1"/>
</dbReference>
<dbReference type="Proteomes" id="UP000242258">
    <property type="component" value="Unassembled WGS sequence"/>
</dbReference>
<comment type="subcellular location">
    <subcellularLocation>
        <location evidence="3 16 17">Cell membrane</location>
        <topology evidence="3 16 17">Single-pass membrane protein</topology>
    </subcellularLocation>
</comment>
<evidence type="ECO:0000256" key="14">
    <source>
        <dbReference type="ARBA" id="ARBA00023201"/>
    </source>
</evidence>
<accession>A0A1E7Q8J0</accession>
<evidence type="ECO:0000313" key="18">
    <source>
        <dbReference type="EMBL" id="OEY70456.1"/>
    </source>
</evidence>
<evidence type="ECO:0000256" key="17">
    <source>
        <dbReference type="RuleBase" id="RU004278"/>
    </source>
</evidence>
<dbReference type="GO" id="GO:0036376">
    <property type="term" value="P:sodium ion export across plasma membrane"/>
    <property type="evidence" value="ECO:0007669"/>
    <property type="project" value="InterPro"/>
</dbReference>
<gene>
    <name evidence="16" type="primary">oadG</name>
    <name evidence="18" type="ORF">BI198_13415</name>
</gene>
<name>A0A1E7Q8J0_9GAMM</name>
<evidence type="ECO:0000256" key="5">
    <source>
        <dbReference type="ARBA" id="ARBA00011869"/>
    </source>
</evidence>
<protein>
    <recommendedName>
        <fullName evidence="16">Probable oxaloacetate decarboxylase gamma chain</fullName>
        <ecNumber evidence="16">7.2.4.2</ecNumber>
    </recommendedName>
</protein>
<keyword evidence="11 16" id="KW-0915">Sodium</keyword>
<organism evidence="18 19">
    <name type="scientific">Rheinheimera salexigens</name>
    <dbReference type="NCBI Taxonomy" id="1628148"/>
    <lineage>
        <taxon>Bacteria</taxon>
        <taxon>Pseudomonadati</taxon>
        <taxon>Pseudomonadota</taxon>
        <taxon>Gammaproteobacteria</taxon>
        <taxon>Chromatiales</taxon>
        <taxon>Chromatiaceae</taxon>
        <taxon>Rheinheimera</taxon>
    </lineage>
</organism>
<comment type="catalytic activity">
    <reaction evidence="15 16 17">
        <text>oxaloacetate + 2 Na(+)(in) + H(+) = pyruvate + 2 Na(+)(out) + CO2</text>
        <dbReference type="Rhea" id="RHEA:57724"/>
        <dbReference type="ChEBI" id="CHEBI:15361"/>
        <dbReference type="ChEBI" id="CHEBI:15378"/>
        <dbReference type="ChEBI" id="CHEBI:16452"/>
        <dbReference type="ChEBI" id="CHEBI:16526"/>
        <dbReference type="ChEBI" id="CHEBI:29101"/>
        <dbReference type="EC" id="7.2.4.2"/>
    </reaction>
</comment>
<dbReference type="EC" id="7.2.4.2" evidence="16"/>
<keyword evidence="7 16" id="KW-1003">Cell membrane</keyword>
<keyword evidence="10 16" id="KW-1133">Transmembrane helix</keyword>
<evidence type="ECO:0000256" key="8">
    <source>
        <dbReference type="ARBA" id="ARBA00022692"/>
    </source>
</evidence>
<evidence type="ECO:0000256" key="10">
    <source>
        <dbReference type="ARBA" id="ARBA00022989"/>
    </source>
</evidence>
<dbReference type="OrthoDB" id="5772594at2"/>
<dbReference type="NCBIfam" id="TIGR01195">
    <property type="entry name" value="oadG_fam"/>
    <property type="match status" value="1"/>
</dbReference>
<dbReference type="GO" id="GO:0015451">
    <property type="term" value="F:decarboxylation-driven active transmembrane transporter activity"/>
    <property type="evidence" value="ECO:0007669"/>
    <property type="project" value="UniProtKB-EC"/>
</dbReference>
<keyword evidence="6 16" id="KW-0813">Transport</keyword>
<evidence type="ECO:0000256" key="3">
    <source>
        <dbReference type="ARBA" id="ARBA00004162"/>
    </source>
</evidence>
<comment type="subunit">
    <text evidence="5 16">Heterotrimer of an alpha, a beta and a gamma subunit.</text>
</comment>
<comment type="cofactor">
    <cofactor evidence="1 16 17">
        <name>Na(+)</name>
        <dbReference type="ChEBI" id="CHEBI:29101"/>
    </cofactor>
</comment>
<comment type="caution">
    <text evidence="16">Lacks conserved residue(s) required for the propagation of feature annotation.</text>
</comment>
<comment type="similarity">
    <text evidence="4 16 17">Belongs to the OadG family.</text>
</comment>
<dbReference type="InterPro" id="IPR023424">
    <property type="entry name" value="OadG"/>
</dbReference>
<keyword evidence="14 16" id="KW-0739">Sodium transport</keyword>
<evidence type="ECO:0000256" key="11">
    <source>
        <dbReference type="ARBA" id="ARBA00023053"/>
    </source>
</evidence>
<dbReference type="AlphaFoldDB" id="A0A1E7Q8J0"/>
<comment type="caution">
    <text evidence="18">The sequence shown here is derived from an EMBL/GenBank/DDBJ whole genome shotgun (WGS) entry which is preliminary data.</text>
</comment>
<comment type="function">
    <text evidence="2 16 17">Catalyzes the decarboxylation of oxaloacetate coupled to Na(+) translocation.</text>
</comment>
<dbReference type="GO" id="GO:0008948">
    <property type="term" value="F:oxaloacetate decarboxylase activity"/>
    <property type="evidence" value="ECO:0007669"/>
    <property type="project" value="UniProtKB-UniRule"/>
</dbReference>
<evidence type="ECO:0000256" key="7">
    <source>
        <dbReference type="ARBA" id="ARBA00022475"/>
    </source>
</evidence>
<feature type="transmembrane region" description="Helical" evidence="16 17">
    <location>
        <begin position="54"/>
        <end position="73"/>
    </location>
</feature>
<dbReference type="EMBL" id="MKEK01000001">
    <property type="protein sequence ID" value="OEY70456.1"/>
    <property type="molecule type" value="Genomic_DNA"/>
</dbReference>
<keyword evidence="8 16" id="KW-0812">Transmembrane</keyword>
<evidence type="ECO:0000256" key="9">
    <source>
        <dbReference type="ARBA" id="ARBA00022967"/>
    </source>
</evidence>
<dbReference type="STRING" id="1628148.BI198_13415"/>
<evidence type="ECO:0000256" key="12">
    <source>
        <dbReference type="ARBA" id="ARBA00023065"/>
    </source>
</evidence>
<evidence type="ECO:0000256" key="13">
    <source>
        <dbReference type="ARBA" id="ARBA00023136"/>
    </source>
</evidence>
<dbReference type="GO" id="GO:0015081">
    <property type="term" value="F:sodium ion transmembrane transporter activity"/>
    <property type="evidence" value="ECO:0007669"/>
    <property type="project" value="UniProtKB-UniRule"/>
</dbReference>
<evidence type="ECO:0000256" key="2">
    <source>
        <dbReference type="ARBA" id="ARBA00003002"/>
    </source>
</evidence>
<dbReference type="InterPro" id="IPR005899">
    <property type="entry name" value="Na_pump_deCOase"/>
</dbReference>
<keyword evidence="13 16" id="KW-0472">Membrane</keyword>
<evidence type="ECO:0000256" key="16">
    <source>
        <dbReference type="HAMAP-Rule" id="MF_00404"/>
    </source>
</evidence>
<dbReference type="Pfam" id="PF04277">
    <property type="entry name" value="OAD_gamma"/>
    <property type="match status" value="1"/>
</dbReference>
<evidence type="ECO:0000313" key="19">
    <source>
        <dbReference type="Proteomes" id="UP000242258"/>
    </source>
</evidence>
<keyword evidence="12 16" id="KW-0406">Ion transport</keyword>
<evidence type="ECO:0000256" key="4">
    <source>
        <dbReference type="ARBA" id="ARBA00005844"/>
    </source>
</evidence>
<sequence>MVTELLIESANLMLIGMVSVFCFLWLLVLAVGLLSKVMQRYFPTPAKEKYIDNIPAASTAVSPAIVAAITAAIHQHRQQH</sequence>
<evidence type="ECO:0000256" key="1">
    <source>
        <dbReference type="ARBA" id="ARBA00001959"/>
    </source>
</evidence>
<dbReference type="HAMAP" id="MF_00404">
    <property type="entry name" value="OadG"/>
    <property type="match status" value="1"/>
</dbReference>
<keyword evidence="19" id="KW-1185">Reference proteome</keyword>
<proteinExistence type="inferred from homology"/>
<evidence type="ECO:0000256" key="15">
    <source>
        <dbReference type="ARBA" id="ARBA00048176"/>
    </source>
</evidence>
<evidence type="ECO:0000256" key="6">
    <source>
        <dbReference type="ARBA" id="ARBA00022448"/>
    </source>
</evidence>
<dbReference type="GO" id="GO:0005886">
    <property type="term" value="C:plasma membrane"/>
    <property type="evidence" value="ECO:0007669"/>
    <property type="project" value="UniProtKB-SubCell"/>
</dbReference>
<keyword evidence="9 16" id="KW-1278">Translocase</keyword>
<feature type="transmembrane region" description="Helical" evidence="16 17">
    <location>
        <begin position="12"/>
        <end position="34"/>
    </location>
</feature>
<reference evidence="19" key="1">
    <citation type="submission" date="2016-09" db="EMBL/GenBank/DDBJ databases">
        <authorList>
            <person name="Wan X."/>
            <person name="Hou S."/>
        </authorList>
    </citation>
    <scope>NUCLEOTIDE SEQUENCE [LARGE SCALE GENOMIC DNA]</scope>
    <source>
        <strain evidence="19">KH87</strain>
    </source>
</reference>